<dbReference type="Gene3D" id="3.30.70.100">
    <property type="match status" value="1"/>
</dbReference>
<dbReference type="Proteomes" id="UP001597347">
    <property type="component" value="Unassembled WGS sequence"/>
</dbReference>
<proteinExistence type="predicted"/>
<dbReference type="SMART" id="SM00886">
    <property type="entry name" value="Dabb"/>
    <property type="match status" value="1"/>
</dbReference>
<gene>
    <name evidence="2" type="ORF">ACFSBI_02790</name>
</gene>
<dbReference type="InterPro" id="IPR013097">
    <property type="entry name" value="Dabb"/>
</dbReference>
<dbReference type="PROSITE" id="PS51502">
    <property type="entry name" value="S_R_A_B_BARREL"/>
    <property type="match status" value="1"/>
</dbReference>
<dbReference type="InterPro" id="IPR011008">
    <property type="entry name" value="Dimeric_a/b-barrel"/>
</dbReference>
<dbReference type="SUPFAM" id="SSF54909">
    <property type="entry name" value="Dimeric alpha+beta barrel"/>
    <property type="match status" value="1"/>
</dbReference>
<organism evidence="2 3">
    <name type="scientific">Amnibacterium endophyticum</name>
    <dbReference type="NCBI Taxonomy" id="2109337"/>
    <lineage>
        <taxon>Bacteria</taxon>
        <taxon>Bacillati</taxon>
        <taxon>Actinomycetota</taxon>
        <taxon>Actinomycetes</taxon>
        <taxon>Micrococcales</taxon>
        <taxon>Microbacteriaceae</taxon>
        <taxon>Amnibacterium</taxon>
    </lineage>
</organism>
<evidence type="ECO:0000313" key="2">
    <source>
        <dbReference type="EMBL" id="MFD1720465.1"/>
    </source>
</evidence>
<evidence type="ECO:0000259" key="1">
    <source>
        <dbReference type="PROSITE" id="PS51502"/>
    </source>
</evidence>
<dbReference type="Pfam" id="PF07876">
    <property type="entry name" value="Dabb"/>
    <property type="match status" value="1"/>
</dbReference>
<feature type="domain" description="Stress-response A/B barrel" evidence="1">
    <location>
        <begin position="3"/>
        <end position="95"/>
    </location>
</feature>
<name>A0ABW4LAD0_9MICO</name>
<comment type="caution">
    <text evidence="2">The sequence shown here is derived from an EMBL/GenBank/DDBJ whole genome shotgun (WGS) entry which is preliminary data.</text>
</comment>
<reference evidence="3" key="1">
    <citation type="journal article" date="2019" name="Int. J. Syst. Evol. Microbiol.">
        <title>The Global Catalogue of Microorganisms (GCM) 10K type strain sequencing project: providing services to taxonomists for standard genome sequencing and annotation.</title>
        <authorList>
            <consortium name="The Broad Institute Genomics Platform"/>
            <consortium name="The Broad Institute Genome Sequencing Center for Infectious Disease"/>
            <person name="Wu L."/>
            <person name="Ma J."/>
        </authorList>
    </citation>
    <scope>NUCLEOTIDE SEQUENCE [LARGE SCALE GENOMIC DNA]</scope>
    <source>
        <strain evidence="3">CGMCC 1.12471</strain>
    </source>
</reference>
<sequence>MPVQHTVVFRLRHEPGSTAEAAFLDHAQRVLAAIDGVEDFRVARQVSPKSDLAWQFSMRFADDSAYAAYDASAPHRRFVDERWATEVEAFQEYDFEER</sequence>
<dbReference type="RefSeq" id="WP_377931815.1">
    <property type="nucleotide sequence ID" value="NZ_JBHUEA010000003.1"/>
</dbReference>
<dbReference type="EMBL" id="JBHUEA010000003">
    <property type="protein sequence ID" value="MFD1720465.1"/>
    <property type="molecule type" value="Genomic_DNA"/>
</dbReference>
<accession>A0ABW4LAD0</accession>
<protein>
    <submittedName>
        <fullName evidence="2">Dabb family protein</fullName>
    </submittedName>
</protein>
<keyword evidence="3" id="KW-1185">Reference proteome</keyword>
<evidence type="ECO:0000313" key="3">
    <source>
        <dbReference type="Proteomes" id="UP001597347"/>
    </source>
</evidence>